<organism evidence="2">
    <name type="scientific">Fusarium oxysporum f. sp. pisi HDV247</name>
    <dbReference type="NCBI Taxonomy" id="1080344"/>
    <lineage>
        <taxon>Eukaryota</taxon>
        <taxon>Fungi</taxon>
        <taxon>Dikarya</taxon>
        <taxon>Ascomycota</taxon>
        <taxon>Pezizomycotina</taxon>
        <taxon>Sordariomycetes</taxon>
        <taxon>Hypocreomycetidae</taxon>
        <taxon>Hypocreales</taxon>
        <taxon>Nectriaceae</taxon>
        <taxon>Fusarium</taxon>
        <taxon>Fusarium oxysporum species complex</taxon>
    </lineage>
</organism>
<evidence type="ECO:0000313" key="2">
    <source>
        <dbReference type="EMBL" id="EXA30095.1"/>
    </source>
</evidence>
<reference evidence="2" key="1">
    <citation type="submission" date="2011-10" db="EMBL/GenBank/DDBJ databases">
        <title>The Genome Sequence of Fusarium oxysporum HDV247.</title>
        <authorList>
            <consortium name="The Broad Institute Genome Sequencing Platform"/>
            <person name="Ma L.-J."/>
            <person name="Gale L.R."/>
            <person name="Schwartz D.C."/>
            <person name="Zhou S."/>
            <person name="Corby-Kistler H."/>
            <person name="Young S.K."/>
            <person name="Zeng Q."/>
            <person name="Gargeya S."/>
            <person name="Fitzgerald M."/>
            <person name="Haas B."/>
            <person name="Abouelleil A."/>
            <person name="Alvarado L."/>
            <person name="Arachchi H.M."/>
            <person name="Berlin A."/>
            <person name="Brown A."/>
            <person name="Chapman S.B."/>
            <person name="Chen Z."/>
            <person name="Dunbar C."/>
            <person name="Freedman E."/>
            <person name="Gearin G."/>
            <person name="Goldberg J."/>
            <person name="Griggs A."/>
            <person name="Gujja S."/>
            <person name="Heiman D."/>
            <person name="Howarth C."/>
            <person name="Larson L."/>
            <person name="Lui A."/>
            <person name="MacDonald P.J.P."/>
            <person name="Montmayeur A."/>
            <person name="Murphy C."/>
            <person name="Neiman D."/>
            <person name="Pearson M."/>
            <person name="Priest M."/>
            <person name="Roberts A."/>
            <person name="Saif S."/>
            <person name="Shea T."/>
            <person name="Shenoy N."/>
            <person name="Sisk P."/>
            <person name="Stolte C."/>
            <person name="Sykes S."/>
            <person name="Wortman J."/>
            <person name="Nusbaum C."/>
            <person name="Birren B."/>
        </authorList>
    </citation>
    <scope>NUCLEOTIDE SEQUENCE [LARGE SCALE GENOMIC DNA]</scope>
    <source>
        <strain evidence="2">HDV247</strain>
    </source>
</reference>
<dbReference type="EMBL" id="JH651069">
    <property type="protein sequence ID" value="EXA30095.1"/>
    <property type="molecule type" value="Genomic_DNA"/>
</dbReference>
<dbReference type="OrthoDB" id="3068835at2759"/>
<feature type="region of interest" description="Disordered" evidence="1">
    <location>
        <begin position="63"/>
        <end position="93"/>
    </location>
</feature>
<proteinExistence type="predicted"/>
<name>W9NQK4_FUSOX</name>
<feature type="region of interest" description="Disordered" evidence="1">
    <location>
        <begin position="18"/>
        <end position="46"/>
    </location>
</feature>
<protein>
    <submittedName>
        <fullName evidence="2">Uncharacterized protein</fullName>
    </submittedName>
</protein>
<reference evidence="2" key="2">
    <citation type="submission" date="2012-05" db="EMBL/GenBank/DDBJ databases">
        <title>Annotation of the Genome Sequence of Fusarium oxysporum HDV247.</title>
        <authorList>
            <consortium name="The Broad Institute Genomics Platform"/>
            <person name="Ma L.-J."/>
            <person name="Corby-Kistler H."/>
            <person name="Broz K."/>
            <person name="Gale L.R."/>
            <person name="Jonkers W."/>
            <person name="O'Donnell K."/>
            <person name="Ploetz R."/>
            <person name="Steinberg C."/>
            <person name="Schwartz D.C."/>
            <person name="VanEtten H."/>
            <person name="Zhou S."/>
            <person name="Young S.K."/>
            <person name="Zeng Q."/>
            <person name="Gargeya S."/>
            <person name="Fitzgerald M."/>
            <person name="Abouelleil A."/>
            <person name="Alvarado L."/>
            <person name="Chapman S.B."/>
            <person name="Gainer-Dewar J."/>
            <person name="Goldberg J."/>
            <person name="Griggs A."/>
            <person name="Gujja S."/>
            <person name="Hansen M."/>
            <person name="Howarth C."/>
            <person name="Imamovic A."/>
            <person name="Ireland A."/>
            <person name="Larimer J."/>
            <person name="McCowan C."/>
            <person name="Murphy C."/>
            <person name="Pearson M."/>
            <person name="Poon T.W."/>
            <person name="Priest M."/>
            <person name="Roberts A."/>
            <person name="Saif S."/>
            <person name="Shea T."/>
            <person name="Sykes S."/>
            <person name="Wortman J."/>
            <person name="Nusbaum C."/>
            <person name="Birren B."/>
        </authorList>
    </citation>
    <scope>NUCLEOTIDE SEQUENCE</scope>
    <source>
        <strain evidence="2">HDV247</strain>
    </source>
</reference>
<gene>
    <name evidence="2" type="ORF">FOVG_18475</name>
</gene>
<feature type="compositionally biased region" description="Basic and acidic residues" evidence="1">
    <location>
        <begin position="80"/>
        <end position="93"/>
    </location>
</feature>
<evidence type="ECO:0000256" key="1">
    <source>
        <dbReference type="SAM" id="MobiDB-lite"/>
    </source>
</evidence>
<dbReference type="AlphaFoldDB" id="W9NQK4"/>
<accession>W9NQK4</accession>
<sequence length="149" mass="16830">MGQKPLHWANNRQMKALEKAHKKWHQSRDSKASAISAPTLDPGNTNAGINNNIEILHHSQGNFIQGSGHESEQLEGLQTVKREEEEKRKKTIKETHGGVDKKIEKAYKKEEKVANRILWVVIAKVDGTLVEEESLFRVESGTSTPEVRE</sequence>
<dbReference type="Proteomes" id="UP000030751">
    <property type="component" value="Unassembled WGS sequence"/>
</dbReference>
<dbReference type="HOGENOM" id="CLU_1749705_0_0_1"/>